<name>A0A5S4G5M4_9ACTN</name>
<dbReference type="AlphaFoldDB" id="A0A5S4G5M4"/>
<accession>A0A5S4G5M4</accession>
<comment type="caution">
    <text evidence="1">The sequence shown here is derived from an EMBL/GenBank/DDBJ whole genome shotgun (WGS) entry which is preliminary data.</text>
</comment>
<keyword evidence="2" id="KW-1185">Reference proteome</keyword>
<organism evidence="1 2">
    <name type="scientific">Actinomadura geliboluensis</name>
    <dbReference type="NCBI Taxonomy" id="882440"/>
    <lineage>
        <taxon>Bacteria</taxon>
        <taxon>Bacillati</taxon>
        <taxon>Actinomycetota</taxon>
        <taxon>Actinomycetes</taxon>
        <taxon>Streptosporangiales</taxon>
        <taxon>Thermomonosporaceae</taxon>
        <taxon>Actinomadura</taxon>
    </lineage>
</organism>
<dbReference type="Proteomes" id="UP000305238">
    <property type="component" value="Unassembled WGS sequence"/>
</dbReference>
<dbReference type="OrthoDB" id="3540076at2"/>
<sequence length="108" mass="11654">MAAEDNQGRRADLAALMTQLEESMADVRGIDDFVGAGAAFIKGEEQDIEATVDQMMSFFNGEIGGHSTERQRLIQIAQCMRREAGGVAIFMLTFTTCSAALSCSYACC</sequence>
<protein>
    <submittedName>
        <fullName evidence="1">Uncharacterized protein</fullName>
    </submittedName>
</protein>
<evidence type="ECO:0000313" key="1">
    <source>
        <dbReference type="EMBL" id="TMR27721.1"/>
    </source>
</evidence>
<reference evidence="1 2" key="1">
    <citation type="submission" date="2019-05" db="EMBL/GenBank/DDBJ databases">
        <title>Draft genome sequence of Actinomadura geliboluensis A8036.</title>
        <authorList>
            <person name="Saricaoglu S."/>
            <person name="Isik K."/>
        </authorList>
    </citation>
    <scope>NUCLEOTIDE SEQUENCE [LARGE SCALE GENOMIC DNA]</scope>
    <source>
        <strain evidence="1 2">A8036</strain>
    </source>
</reference>
<gene>
    <name evidence="1" type="ORF">ETD96_38860</name>
</gene>
<proteinExistence type="predicted"/>
<dbReference type="EMBL" id="VCKZ01000474">
    <property type="protein sequence ID" value="TMR27721.1"/>
    <property type="molecule type" value="Genomic_DNA"/>
</dbReference>
<dbReference type="RefSeq" id="WP_138641491.1">
    <property type="nucleotide sequence ID" value="NZ_VCKZ01000474.1"/>
</dbReference>
<evidence type="ECO:0000313" key="2">
    <source>
        <dbReference type="Proteomes" id="UP000305238"/>
    </source>
</evidence>